<dbReference type="PANTHER" id="PTHR33973">
    <property type="entry name" value="OS07G0153300 PROTEIN"/>
    <property type="match status" value="1"/>
</dbReference>
<dbReference type="OrthoDB" id="9778801at2"/>
<dbReference type="AlphaFoldDB" id="A0A0P7E3U8"/>
<dbReference type="RefSeq" id="WP_054551993.1">
    <property type="nucleotide sequence ID" value="NZ_LJTC01000003.1"/>
</dbReference>
<dbReference type="Pfam" id="PF07103">
    <property type="entry name" value="DUF1365"/>
    <property type="match status" value="1"/>
</dbReference>
<accession>A0A0P7E3U8</accession>
<dbReference type="InterPro" id="IPR010775">
    <property type="entry name" value="DUF1365"/>
</dbReference>
<dbReference type="PANTHER" id="PTHR33973:SF4">
    <property type="entry name" value="OS07G0153300 PROTEIN"/>
    <property type="match status" value="1"/>
</dbReference>
<proteinExistence type="predicted"/>
<dbReference type="Proteomes" id="UP000050378">
    <property type="component" value="Unassembled WGS sequence"/>
</dbReference>
<evidence type="ECO:0000313" key="1">
    <source>
        <dbReference type="EMBL" id="KPM84335.1"/>
    </source>
</evidence>
<reference evidence="1 2" key="1">
    <citation type="submission" date="2015-09" db="EMBL/GenBank/DDBJ databases">
        <title>Draft Genome Sequence of Pseudoalteromonas lipolytica UCD-48B.</title>
        <authorList>
            <person name="Krusor M."/>
            <person name="Coil D.A."/>
            <person name="Lang J.M."/>
            <person name="Eisen J.A."/>
            <person name="Alexiev A."/>
        </authorList>
    </citation>
    <scope>NUCLEOTIDE SEQUENCE [LARGE SCALE GENOMIC DNA]</scope>
    <source>
        <strain evidence="1 2">UCD-48B</strain>
    </source>
</reference>
<organism evidence="1 2">
    <name type="scientific">Pseudoalteromonas lipolytica</name>
    <dbReference type="NCBI Taxonomy" id="570156"/>
    <lineage>
        <taxon>Bacteria</taxon>
        <taxon>Pseudomonadati</taxon>
        <taxon>Pseudomonadota</taxon>
        <taxon>Gammaproteobacteria</taxon>
        <taxon>Alteromonadales</taxon>
        <taxon>Pseudoalteromonadaceae</taxon>
        <taxon>Pseudoalteromonas</taxon>
    </lineage>
</organism>
<name>A0A0P7E3U8_9GAMM</name>
<comment type="caution">
    <text evidence="1">The sequence shown here is derived from an EMBL/GenBank/DDBJ whole genome shotgun (WGS) entry which is preliminary data.</text>
</comment>
<protein>
    <submittedName>
        <fullName evidence="1">Chromosome partitioning protein ParA</fullName>
    </submittedName>
</protein>
<gene>
    <name evidence="1" type="ORF">AOG27_05400</name>
</gene>
<dbReference type="EMBL" id="LJTC01000003">
    <property type="protein sequence ID" value="KPM84335.1"/>
    <property type="molecule type" value="Genomic_DNA"/>
</dbReference>
<dbReference type="PATRIC" id="fig|570156.3.peg.2063"/>
<sequence>MNSAIYVGDVRHRRFAVKEHHFKYPLYMMWVDLAKPDELNGVHPWLGLSGFKALKFNQSDYFNYQTDMQLPLKQRALNKIKELGIDDDFTHVFMLGQVRCLGIYFSPVNFFFFQTSHGEFTHMLAEVSNTPWNERHYYVVPLEKKVNFKKVFSVSPFMNLDMNYHWHIRMNSDNTMIHIENKKDDTLLFDATLRLQKQPLTKEQVSAVLKQFPAMTLSIFKGIYLHALKLFCKRVPFIGHSGKQENSTR</sequence>
<dbReference type="STRING" id="570156.AOG27_05400"/>
<evidence type="ECO:0000313" key="2">
    <source>
        <dbReference type="Proteomes" id="UP000050378"/>
    </source>
</evidence>